<name>A0A2D3ULA9_9PEZI</name>
<reference evidence="2 3" key="1">
    <citation type="submission" date="2016-03" db="EMBL/GenBank/DDBJ databases">
        <authorList>
            <person name="Ploux O."/>
        </authorList>
    </citation>
    <scope>NUCLEOTIDE SEQUENCE [LARGE SCALE GENOMIC DNA]</scope>
    <source>
        <strain evidence="2 3">URUG2</strain>
    </source>
</reference>
<proteinExistence type="predicted"/>
<accession>A0A2D3ULA9</accession>
<evidence type="ECO:0000313" key="3">
    <source>
        <dbReference type="Proteomes" id="UP000225277"/>
    </source>
</evidence>
<dbReference type="RefSeq" id="XP_023621219.1">
    <property type="nucleotide sequence ID" value="XM_023765451.1"/>
</dbReference>
<dbReference type="OrthoDB" id="10057496at2759"/>
<dbReference type="AlphaFoldDB" id="A0A2D3ULA9"/>
<evidence type="ECO:0000256" key="1">
    <source>
        <dbReference type="SAM" id="MobiDB-lite"/>
    </source>
</evidence>
<protein>
    <submittedName>
        <fullName evidence="2">Uncharacterized protein</fullName>
    </submittedName>
</protein>
<gene>
    <name evidence="2" type="ORF">RCC_00299</name>
</gene>
<organism evidence="2 3">
    <name type="scientific">Ramularia collo-cygni</name>
    <dbReference type="NCBI Taxonomy" id="112498"/>
    <lineage>
        <taxon>Eukaryota</taxon>
        <taxon>Fungi</taxon>
        <taxon>Dikarya</taxon>
        <taxon>Ascomycota</taxon>
        <taxon>Pezizomycotina</taxon>
        <taxon>Dothideomycetes</taxon>
        <taxon>Dothideomycetidae</taxon>
        <taxon>Mycosphaerellales</taxon>
        <taxon>Mycosphaerellaceae</taxon>
        <taxon>Ramularia</taxon>
    </lineage>
</organism>
<keyword evidence="3" id="KW-1185">Reference proteome</keyword>
<dbReference type="GeneID" id="35595696"/>
<feature type="region of interest" description="Disordered" evidence="1">
    <location>
        <begin position="58"/>
        <end position="82"/>
    </location>
</feature>
<dbReference type="EMBL" id="FJUY01000001">
    <property type="protein sequence ID" value="CZT14322.1"/>
    <property type="molecule type" value="Genomic_DNA"/>
</dbReference>
<sequence length="270" mass="29018">MNFSPYQWRANSGCLPNPNQPAPLCTSYPHFTSPQLQPGFAHHLYYPSTGQIAAIPPPPPAQPKKTNKGILPPPKPPSTVAASTTTSTKTLVTPITPCSPNATCTCTTTFNPQTNTYTTICTCSQEDPPAPEVKKAPSMAHSTSANPPPTLRPGENYMFPPEHTLLHVFNKAAPIWNSKYHGQGLAFKMFKVATSFTVANVIERVLKKKGDECAGWCATEVVEQGEGCWAKGTSIPWGSDKAKGTLGSMGWGVKRGGEGPPVWLVVCKEE</sequence>
<dbReference type="Proteomes" id="UP000225277">
    <property type="component" value="Unassembled WGS sequence"/>
</dbReference>
<evidence type="ECO:0000313" key="2">
    <source>
        <dbReference type="EMBL" id="CZT14322.1"/>
    </source>
</evidence>